<evidence type="ECO:0000256" key="2">
    <source>
        <dbReference type="ARBA" id="ARBA00022448"/>
    </source>
</evidence>
<evidence type="ECO:0000256" key="6">
    <source>
        <dbReference type="ARBA" id="ARBA00022989"/>
    </source>
</evidence>
<keyword evidence="6" id="KW-1133">Transmembrane helix</keyword>
<dbReference type="GO" id="GO:0015218">
    <property type="term" value="F:pyrimidine nucleotide transmembrane transporter activity"/>
    <property type="evidence" value="ECO:0007669"/>
    <property type="project" value="InterPro"/>
</dbReference>
<feature type="region of interest" description="Disordered" evidence="11">
    <location>
        <begin position="1"/>
        <end position="28"/>
    </location>
</feature>
<dbReference type="PRINTS" id="PR00926">
    <property type="entry name" value="MITOCARRIER"/>
</dbReference>
<comment type="subcellular location">
    <subcellularLocation>
        <location evidence="1">Mitochondrion inner membrane</location>
        <topology evidence="1">Multi-pass membrane protein</topology>
    </subcellularLocation>
</comment>
<keyword evidence="7" id="KW-0496">Mitochondrion</keyword>
<dbReference type="Gene3D" id="1.50.40.10">
    <property type="entry name" value="Mitochondrial carrier domain"/>
    <property type="match status" value="2"/>
</dbReference>
<feature type="repeat" description="Solcar" evidence="9">
    <location>
        <begin position="34"/>
        <end position="118"/>
    </location>
</feature>
<keyword evidence="4" id="KW-0677">Repeat</keyword>
<organism evidence="12">
    <name type="scientific">Timspurckia oligopyrenoides</name>
    <dbReference type="NCBI Taxonomy" id="708627"/>
    <lineage>
        <taxon>Eukaryota</taxon>
        <taxon>Rhodophyta</taxon>
        <taxon>Bangiophyceae</taxon>
        <taxon>Porphyridiales</taxon>
        <taxon>Porphyridiaceae</taxon>
        <taxon>Timspurckia</taxon>
    </lineage>
</organism>
<dbReference type="GO" id="GO:1990519">
    <property type="term" value="P:pyrimidine nucleotide import into mitochondrion"/>
    <property type="evidence" value="ECO:0007669"/>
    <property type="project" value="TreeGrafter"/>
</dbReference>
<name>A0A7S1ERM4_9RHOD</name>
<evidence type="ECO:0000313" key="12">
    <source>
        <dbReference type="EMBL" id="CAD8820049.1"/>
    </source>
</evidence>
<evidence type="ECO:0000256" key="4">
    <source>
        <dbReference type="ARBA" id="ARBA00022737"/>
    </source>
</evidence>
<dbReference type="PROSITE" id="PS50920">
    <property type="entry name" value="SOLCAR"/>
    <property type="match status" value="3"/>
</dbReference>
<evidence type="ECO:0000256" key="1">
    <source>
        <dbReference type="ARBA" id="ARBA00004448"/>
    </source>
</evidence>
<proteinExistence type="inferred from homology"/>
<evidence type="ECO:0000256" key="8">
    <source>
        <dbReference type="ARBA" id="ARBA00023136"/>
    </source>
</evidence>
<dbReference type="InterPro" id="IPR002067">
    <property type="entry name" value="MCP"/>
</dbReference>
<keyword evidence="3 9" id="KW-0812">Transmembrane</keyword>
<comment type="similarity">
    <text evidence="10">Belongs to the mitochondrial carrier (TC 2.A.29) family.</text>
</comment>
<evidence type="ECO:0000256" key="9">
    <source>
        <dbReference type="PROSITE-ProRule" id="PRU00282"/>
    </source>
</evidence>
<dbReference type="GO" id="GO:0005743">
    <property type="term" value="C:mitochondrial inner membrane"/>
    <property type="evidence" value="ECO:0007669"/>
    <property type="project" value="UniProtKB-SubCell"/>
</dbReference>
<feature type="repeat" description="Solcar" evidence="9">
    <location>
        <begin position="128"/>
        <end position="222"/>
    </location>
</feature>
<feature type="repeat" description="Solcar" evidence="9">
    <location>
        <begin position="243"/>
        <end position="332"/>
    </location>
</feature>
<evidence type="ECO:0000256" key="5">
    <source>
        <dbReference type="ARBA" id="ARBA00022792"/>
    </source>
</evidence>
<dbReference type="AlphaFoldDB" id="A0A7S1ERM4"/>
<gene>
    <name evidence="12" type="ORF">TOLI1172_LOCUS4438</name>
</gene>
<evidence type="ECO:0000256" key="10">
    <source>
        <dbReference type="RuleBase" id="RU000488"/>
    </source>
</evidence>
<evidence type="ECO:0000256" key="11">
    <source>
        <dbReference type="SAM" id="MobiDB-lite"/>
    </source>
</evidence>
<dbReference type="SUPFAM" id="SSF103506">
    <property type="entry name" value="Mitochondrial carrier"/>
    <property type="match status" value="1"/>
</dbReference>
<dbReference type="PANTHER" id="PTHR45829:SF4">
    <property type="entry name" value="MITOCHONDRIAL CARRIER PROTEIN RIM2"/>
    <property type="match status" value="1"/>
</dbReference>
<dbReference type="EMBL" id="HBFP01006222">
    <property type="protein sequence ID" value="CAD8820049.1"/>
    <property type="molecule type" value="Transcribed_RNA"/>
</dbReference>
<keyword evidence="5" id="KW-0999">Mitochondrion inner membrane</keyword>
<dbReference type="PANTHER" id="PTHR45829">
    <property type="entry name" value="MITOCHONDRIAL CARRIER PROTEIN RIM2"/>
    <property type="match status" value="1"/>
</dbReference>
<evidence type="ECO:0000256" key="3">
    <source>
        <dbReference type="ARBA" id="ARBA00022692"/>
    </source>
</evidence>
<dbReference type="InterPro" id="IPR018108">
    <property type="entry name" value="MCP_transmembrane"/>
</dbReference>
<reference evidence="12" key="1">
    <citation type="submission" date="2021-01" db="EMBL/GenBank/DDBJ databases">
        <authorList>
            <person name="Corre E."/>
            <person name="Pelletier E."/>
            <person name="Niang G."/>
            <person name="Scheremetjew M."/>
            <person name="Finn R."/>
            <person name="Kale V."/>
            <person name="Holt S."/>
            <person name="Cochrane G."/>
            <person name="Meng A."/>
            <person name="Brown T."/>
            <person name="Cohen L."/>
        </authorList>
    </citation>
    <scope>NUCLEOTIDE SEQUENCE</scope>
    <source>
        <strain evidence="12">CCMP3278</strain>
    </source>
</reference>
<keyword evidence="2 10" id="KW-0813">Transport</keyword>
<keyword evidence="8 9" id="KW-0472">Membrane</keyword>
<evidence type="ECO:0008006" key="13">
    <source>
        <dbReference type="Google" id="ProtNLM"/>
    </source>
</evidence>
<dbReference type="InterPro" id="IPR049562">
    <property type="entry name" value="SLC25A33/36-like"/>
</dbReference>
<protein>
    <recommendedName>
        <fullName evidence="13">Mitochondrial carrier protein</fullName>
    </recommendedName>
</protein>
<dbReference type="InterPro" id="IPR023395">
    <property type="entry name" value="MCP_dom_sf"/>
</dbReference>
<feature type="compositionally biased region" description="Low complexity" evidence="11">
    <location>
        <begin position="7"/>
        <end position="27"/>
    </location>
</feature>
<sequence length="340" mass="37189">MDANARTTTQTTTSSSSSSSTSNATTTPKVLSGQQQIASLFSGALAGTVASTITCPLEVVKTQLQSGQSHHRSIYEVAKNIAINDGYKGFFRGLTPTVVGIIPARATYFWAYSFTKAWMIAHTSASESSSLVHMNSAAVASIASNTVTNPIWLVKTRMQLQVGSNASNSTHQTPRYGSYAKAIQTIFKDEGITGFWKGISASYWGVSESVLHFVIYEKLKTLLREHRRTQALASSDGTASSDLGMLDVFGAAASAKLVASAATYPHEVVRTRMREERSHGHERKYRTMISSLTKIYKEEGRRGLYSGLHVHLLRVVPNTAIMFLTYEFAVQFLTKYSEKS</sequence>
<accession>A0A7S1ERM4</accession>
<evidence type="ECO:0000256" key="7">
    <source>
        <dbReference type="ARBA" id="ARBA00023128"/>
    </source>
</evidence>
<dbReference type="Pfam" id="PF00153">
    <property type="entry name" value="Mito_carr"/>
    <property type="match status" value="3"/>
</dbReference>